<dbReference type="HOGENOM" id="CLU_506263_0_0_1"/>
<dbReference type="OrthoDB" id="2881727at2759"/>
<feature type="compositionally biased region" description="Basic and acidic residues" evidence="1">
    <location>
        <begin position="1"/>
        <end position="10"/>
    </location>
</feature>
<feature type="compositionally biased region" description="Basic and acidic residues" evidence="1">
    <location>
        <begin position="319"/>
        <end position="335"/>
    </location>
</feature>
<feature type="region of interest" description="Disordered" evidence="1">
    <location>
        <begin position="235"/>
        <end position="283"/>
    </location>
</feature>
<dbReference type="Proteomes" id="UP000027222">
    <property type="component" value="Unassembled WGS sequence"/>
</dbReference>
<evidence type="ECO:0000313" key="3">
    <source>
        <dbReference type="Proteomes" id="UP000027222"/>
    </source>
</evidence>
<gene>
    <name evidence="2" type="ORF">GALMADRAFT_148383</name>
</gene>
<feature type="compositionally biased region" description="Acidic residues" evidence="1">
    <location>
        <begin position="297"/>
        <end position="308"/>
    </location>
</feature>
<proteinExistence type="predicted"/>
<accession>A0A067S4M8</accession>
<name>A0A067S4M8_GALM3</name>
<dbReference type="EMBL" id="KL142432">
    <property type="protein sequence ID" value="KDR65800.1"/>
    <property type="molecule type" value="Genomic_DNA"/>
</dbReference>
<dbReference type="AlphaFoldDB" id="A0A067S4M8"/>
<feature type="region of interest" description="Disordered" evidence="1">
    <location>
        <begin position="294"/>
        <end position="313"/>
    </location>
</feature>
<evidence type="ECO:0000313" key="2">
    <source>
        <dbReference type="EMBL" id="KDR65800.1"/>
    </source>
</evidence>
<feature type="compositionally biased region" description="Low complexity" evidence="1">
    <location>
        <begin position="20"/>
        <end position="33"/>
    </location>
</feature>
<evidence type="ECO:0000256" key="1">
    <source>
        <dbReference type="SAM" id="MobiDB-lite"/>
    </source>
</evidence>
<sequence>MRDVGRKWGEMRGGSPAPYSASALRVAPALAPRPGNHDQRRSAPQNPHLPPRNSRDTRRGEMCNPKVRPSLFLCPENAGPNISEARQADRWLRELRPEETTPIIRHRSHDYYIYEPAMLDNLSFCIPIRWFTRDGSFYARAWMPEAATSDGEAGWVVREDQEVEISQHQLLKNFPQLAEDHNNYAAPHPSLILCVRTKESTDYGNFSRWRHTNPVIGGRSPKAIVFWHCNEGESKKRDSQNAVNTDKTVAQRKSQQLGKGKYINSEQGSGEAAPEIASSQCQPELDDELIKIGDGSTSEEDFNDEEDKDAVSLSEKEARKLLDDEVPHDPTHLYDDDNGVEMAGIQSAHSERSSSDPKSPSKQDVALAMECPTIVTSRPANREHQVFVHPQPRMFISRVIRRTTPCQRRNSPSTRLNTNTVLLGQNIFVRTLCCEAIENTLVTEHAWPKLHQAAAHRQQVLLYVVKPVKRLVGKDLQKRVTKDDDFVEVIGKWVSRLSNYKLSSLLVLHFRLLTDFIITAALCTQSPQTTFQLGIDAH</sequence>
<feature type="compositionally biased region" description="Polar residues" evidence="1">
    <location>
        <begin position="240"/>
        <end position="257"/>
    </location>
</feature>
<protein>
    <submittedName>
        <fullName evidence="2">Uncharacterized protein</fullName>
    </submittedName>
</protein>
<reference evidence="3" key="1">
    <citation type="journal article" date="2014" name="Proc. Natl. Acad. Sci. U.S.A.">
        <title>Extensive sampling of basidiomycete genomes demonstrates inadequacy of the white-rot/brown-rot paradigm for wood decay fungi.</title>
        <authorList>
            <person name="Riley R."/>
            <person name="Salamov A.A."/>
            <person name="Brown D.W."/>
            <person name="Nagy L.G."/>
            <person name="Floudas D."/>
            <person name="Held B.W."/>
            <person name="Levasseur A."/>
            <person name="Lombard V."/>
            <person name="Morin E."/>
            <person name="Otillar R."/>
            <person name="Lindquist E.A."/>
            <person name="Sun H."/>
            <person name="LaButti K.M."/>
            <person name="Schmutz J."/>
            <person name="Jabbour D."/>
            <person name="Luo H."/>
            <person name="Baker S.E."/>
            <person name="Pisabarro A.G."/>
            <person name="Walton J.D."/>
            <person name="Blanchette R.A."/>
            <person name="Henrissat B."/>
            <person name="Martin F."/>
            <person name="Cullen D."/>
            <person name="Hibbett D.S."/>
            <person name="Grigoriev I.V."/>
        </authorList>
    </citation>
    <scope>NUCLEOTIDE SEQUENCE [LARGE SCALE GENOMIC DNA]</scope>
    <source>
        <strain evidence="3">CBS 339.88</strain>
    </source>
</reference>
<feature type="region of interest" description="Disordered" evidence="1">
    <location>
        <begin position="1"/>
        <end position="62"/>
    </location>
</feature>
<dbReference type="STRING" id="685588.A0A067S4M8"/>
<feature type="region of interest" description="Disordered" evidence="1">
    <location>
        <begin position="319"/>
        <end position="338"/>
    </location>
</feature>
<organism evidence="2 3">
    <name type="scientific">Galerina marginata (strain CBS 339.88)</name>
    <dbReference type="NCBI Taxonomy" id="685588"/>
    <lineage>
        <taxon>Eukaryota</taxon>
        <taxon>Fungi</taxon>
        <taxon>Dikarya</taxon>
        <taxon>Basidiomycota</taxon>
        <taxon>Agaricomycotina</taxon>
        <taxon>Agaricomycetes</taxon>
        <taxon>Agaricomycetidae</taxon>
        <taxon>Agaricales</taxon>
        <taxon>Agaricineae</taxon>
        <taxon>Strophariaceae</taxon>
        <taxon>Galerina</taxon>
    </lineage>
</organism>
<keyword evidence="3" id="KW-1185">Reference proteome</keyword>